<dbReference type="PANTHER" id="PTHR48101:SF1">
    <property type="entry name" value="METHYLMALONYL-COA MUTASE, LARGE SUBUNIT"/>
    <property type="match status" value="1"/>
</dbReference>
<evidence type="ECO:0000259" key="1">
    <source>
        <dbReference type="Pfam" id="PF01642"/>
    </source>
</evidence>
<dbReference type="PANTHER" id="PTHR48101">
    <property type="entry name" value="METHYLMALONYL-COA MUTASE, MITOCHONDRIAL-RELATED"/>
    <property type="match status" value="1"/>
</dbReference>
<evidence type="ECO:0000313" key="3">
    <source>
        <dbReference type="Proteomes" id="UP001595805"/>
    </source>
</evidence>
<sequence>MKELDFYGFPKSTQEDWIAQVKKDLKGKDFDEALVSKLWGEIEIAPMYFPEIKETDQMAFHKPSDLPGFSPRLWSNLVTVSVEDEAKANAEILELLNSGADGIILQTSGSPNLNQVLKDVMIEYIDIYFHPNGNPKELQDSIEAYLNSQENPKDKLSGGISWSPSSDLVKRGEVKLEFQLAADLIKFYEAYPGFNPLTIDFANYGEAGGTGFQELTFGLGELIELLDRVEGFDIRPRQVFENCGFLLSVGSDHFAEIAKLKAARKLISSLSSLYDFDFENDKIKLIATTSTFSKSLLDPHSNLIRQTYEAMSAILGGANSLWVKPAKGDKSDILSKRMARNVSNILKDESYLDKVMDPAAGSYYLDRLQQNIESNVQKALIELEEQGGWYGLYERGEIQQQIRENRLLAQNSILDQQMIKVGANKYKAGSEDQDSGSFETIEENPLQLSPTRATYLLEKETFKK</sequence>
<protein>
    <submittedName>
        <fullName evidence="2">Methylmalonyl-CoA mutase family protein</fullName>
    </submittedName>
</protein>
<gene>
    <name evidence="2" type="ORF">ACFOSV_00350</name>
</gene>
<reference evidence="3" key="1">
    <citation type="journal article" date="2019" name="Int. J. Syst. Evol. Microbiol.">
        <title>The Global Catalogue of Microorganisms (GCM) 10K type strain sequencing project: providing services to taxonomists for standard genome sequencing and annotation.</title>
        <authorList>
            <consortium name="The Broad Institute Genomics Platform"/>
            <consortium name="The Broad Institute Genome Sequencing Center for Infectious Disease"/>
            <person name="Wu L."/>
            <person name="Ma J."/>
        </authorList>
    </citation>
    <scope>NUCLEOTIDE SEQUENCE [LARGE SCALE GENOMIC DNA]</scope>
    <source>
        <strain evidence="3">CCUG 60523</strain>
    </source>
</reference>
<proteinExistence type="predicted"/>
<dbReference type="RefSeq" id="WP_377902217.1">
    <property type="nucleotide sequence ID" value="NZ_JBHRZS010000002.1"/>
</dbReference>
<evidence type="ECO:0000313" key="2">
    <source>
        <dbReference type="EMBL" id="MFC3878602.1"/>
    </source>
</evidence>
<comment type="caution">
    <text evidence="2">The sequence shown here is derived from an EMBL/GenBank/DDBJ whole genome shotgun (WGS) entry which is preliminary data.</text>
</comment>
<dbReference type="EMBL" id="JBHRZS010000002">
    <property type="protein sequence ID" value="MFC3878602.1"/>
    <property type="molecule type" value="Genomic_DNA"/>
</dbReference>
<keyword evidence="3" id="KW-1185">Reference proteome</keyword>
<organism evidence="2 3">
    <name type="scientific">Algoriphagus namhaensis</name>
    <dbReference type="NCBI Taxonomy" id="915353"/>
    <lineage>
        <taxon>Bacteria</taxon>
        <taxon>Pseudomonadati</taxon>
        <taxon>Bacteroidota</taxon>
        <taxon>Cytophagia</taxon>
        <taxon>Cytophagales</taxon>
        <taxon>Cyclobacteriaceae</taxon>
        <taxon>Algoriphagus</taxon>
    </lineage>
</organism>
<accession>A0ABV8ALP9</accession>
<dbReference type="InterPro" id="IPR016176">
    <property type="entry name" value="Cbl-dep_enz_cat"/>
</dbReference>
<dbReference type="Pfam" id="PF01642">
    <property type="entry name" value="MM_CoA_mutase"/>
    <property type="match status" value="1"/>
</dbReference>
<dbReference type="SUPFAM" id="SSF51703">
    <property type="entry name" value="Cobalamin (vitamin B12)-dependent enzymes"/>
    <property type="match status" value="1"/>
</dbReference>
<dbReference type="Proteomes" id="UP001595805">
    <property type="component" value="Unassembled WGS sequence"/>
</dbReference>
<dbReference type="Gene3D" id="3.20.20.240">
    <property type="entry name" value="Methylmalonyl-CoA mutase"/>
    <property type="match status" value="1"/>
</dbReference>
<dbReference type="InterPro" id="IPR006099">
    <property type="entry name" value="MeMalonylCoA_mutase_a/b_cat"/>
</dbReference>
<name>A0ABV8ALP9_9BACT</name>
<feature type="domain" description="Methylmalonyl-CoA mutase alpha/beta chain catalytic" evidence="1">
    <location>
        <begin position="112"/>
        <end position="439"/>
    </location>
</feature>